<dbReference type="InterPro" id="IPR029058">
    <property type="entry name" value="AB_hydrolase_fold"/>
</dbReference>
<keyword evidence="3" id="KW-0732">Signal</keyword>
<dbReference type="GO" id="GO:0006508">
    <property type="term" value="P:proteolysis"/>
    <property type="evidence" value="ECO:0007669"/>
    <property type="project" value="InterPro"/>
</dbReference>
<dbReference type="InterPro" id="IPR000073">
    <property type="entry name" value="AB_hydrolase_1"/>
</dbReference>
<protein>
    <submittedName>
        <fullName evidence="5">Alpha/beta fold hydrolase</fullName>
    </submittedName>
</protein>
<name>A0A9D7XSM4_9BACT</name>
<keyword evidence="2 5" id="KW-0378">Hydrolase</keyword>
<feature type="chain" id="PRO_5038845493" evidence="3">
    <location>
        <begin position="18"/>
        <end position="300"/>
    </location>
</feature>
<evidence type="ECO:0000256" key="2">
    <source>
        <dbReference type="ARBA" id="ARBA00022801"/>
    </source>
</evidence>
<accession>A0A9D7XSM4</accession>
<dbReference type="GO" id="GO:0016020">
    <property type="term" value="C:membrane"/>
    <property type="evidence" value="ECO:0007669"/>
    <property type="project" value="TreeGrafter"/>
</dbReference>
<evidence type="ECO:0000259" key="4">
    <source>
        <dbReference type="Pfam" id="PF00561"/>
    </source>
</evidence>
<comment type="similarity">
    <text evidence="1">Belongs to the peptidase S33 family.</text>
</comment>
<dbReference type="EMBL" id="JADKGY010000033">
    <property type="protein sequence ID" value="MBK9985166.1"/>
    <property type="molecule type" value="Genomic_DNA"/>
</dbReference>
<dbReference type="AlphaFoldDB" id="A0A9D7XSM4"/>
<dbReference type="PRINTS" id="PR00111">
    <property type="entry name" value="ABHYDROLASE"/>
</dbReference>
<evidence type="ECO:0000256" key="1">
    <source>
        <dbReference type="ARBA" id="ARBA00010088"/>
    </source>
</evidence>
<dbReference type="GO" id="GO:0008233">
    <property type="term" value="F:peptidase activity"/>
    <property type="evidence" value="ECO:0007669"/>
    <property type="project" value="InterPro"/>
</dbReference>
<dbReference type="Proteomes" id="UP000808337">
    <property type="component" value="Unassembled WGS sequence"/>
</dbReference>
<organism evidence="5 6">
    <name type="scientific">Candidatus Opimibacter skivensis</name>
    <dbReference type="NCBI Taxonomy" id="2982028"/>
    <lineage>
        <taxon>Bacteria</taxon>
        <taxon>Pseudomonadati</taxon>
        <taxon>Bacteroidota</taxon>
        <taxon>Saprospiria</taxon>
        <taxon>Saprospirales</taxon>
        <taxon>Saprospiraceae</taxon>
        <taxon>Candidatus Opimibacter</taxon>
    </lineage>
</organism>
<dbReference type="PRINTS" id="PR00793">
    <property type="entry name" value="PROAMNOPTASE"/>
</dbReference>
<proteinExistence type="inferred from homology"/>
<dbReference type="SUPFAM" id="SSF53474">
    <property type="entry name" value="alpha/beta-Hydrolases"/>
    <property type="match status" value="1"/>
</dbReference>
<evidence type="ECO:0000313" key="6">
    <source>
        <dbReference type="Proteomes" id="UP000808337"/>
    </source>
</evidence>
<dbReference type="Gene3D" id="3.40.50.1820">
    <property type="entry name" value="alpha/beta hydrolase"/>
    <property type="match status" value="1"/>
</dbReference>
<dbReference type="PANTHER" id="PTHR43798">
    <property type="entry name" value="MONOACYLGLYCEROL LIPASE"/>
    <property type="match status" value="1"/>
</dbReference>
<gene>
    <name evidence="5" type="ORF">IPP15_22875</name>
</gene>
<dbReference type="Pfam" id="PF00561">
    <property type="entry name" value="Abhydrolase_1"/>
    <property type="match status" value="1"/>
</dbReference>
<evidence type="ECO:0000256" key="3">
    <source>
        <dbReference type="SAM" id="SignalP"/>
    </source>
</evidence>
<dbReference type="InterPro" id="IPR002410">
    <property type="entry name" value="Peptidase_S33"/>
</dbReference>
<sequence length="300" mass="33866">MKIFTFIICLFVVSVCAAQTEGIVKSVDIAPIYYRTFGSGQPLLIINGGPGMNSNGFENLARKLSEHYKTIIYDQRGTGKSILPILDSTTITMDLMIEDVESLRKFFKLDRWSILGHSFGGMVASYYATKYPERIDKMILSSSGGIDLGLLSYVNDAISSKLSSEEKDSLKYWNDKLNTGDTTFAARLGRGRALAPAYLQDRKYIPVLALRLTQGNGDINGLIWTDLQRINYDCTEKLKSFDRPVLIIQGKQDIIDADTGERAHKVLKNSRFVLMDHCGHYGWLDNEEVYFKEINSFMNY</sequence>
<feature type="signal peptide" evidence="3">
    <location>
        <begin position="1"/>
        <end position="17"/>
    </location>
</feature>
<comment type="caution">
    <text evidence="5">The sequence shown here is derived from an EMBL/GenBank/DDBJ whole genome shotgun (WGS) entry which is preliminary data.</text>
</comment>
<dbReference type="InterPro" id="IPR050266">
    <property type="entry name" value="AB_hydrolase_sf"/>
</dbReference>
<feature type="domain" description="AB hydrolase-1" evidence="4">
    <location>
        <begin position="42"/>
        <end position="286"/>
    </location>
</feature>
<evidence type="ECO:0000313" key="5">
    <source>
        <dbReference type="EMBL" id="MBK9985166.1"/>
    </source>
</evidence>
<dbReference type="PANTHER" id="PTHR43798:SF31">
    <property type="entry name" value="AB HYDROLASE SUPERFAMILY PROTEIN YCLE"/>
    <property type="match status" value="1"/>
</dbReference>
<reference evidence="5 6" key="1">
    <citation type="submission" date="2020-10" db="EMBL/GenBank/DDBJ databases">
        <title>Connecting structure to function with the recovery of over 1000 high-quality activated sludge metagenome-assembled genomes encoding full-length rRNA genes using long-read sequencing.</title>
        <authorList>
            <person name="Singleton C.M."/>
            <person name="Petriglieri F."/>
            <person name="Kristensen J.M."/>
            <person name="Kirkegaard R.H."/>
            <person name="Michaelsen T.Y."/>
            <person name="Andersen M.H."/>
            <person name="Karst S.M."/>
            <person name="Dueholm M.S."/>
            <person name="Nielsen P.H."/>
            <person name="Albertsen M."/>
        </authorList>
    </citation>
    <scope>NUCLEOTIDE SEQUENCE [LARGE SCALE GENOMIC DNA]</scope>
    <source>
        <strain evidence="5">Ribe_18-Q3-R11-54_MAXAC.273</strain>
    </source>
</reference>